<feature type="compositionally biased region" description="Low complexity" evidence="1">
    <location>
        <begin position="488"/>
        <end position="511"/>
    </location>
</feature>
<dbReference type="AlphaFoldDB" id="A0AAD2FG89"/>
<organism evidence="3 4">
    <name type="scientific">Cylindrotheca closterium</name>
    <dbReference type="NCBI Taxonomy" id="2856"/>
    <lineage>
        <taxon>Eukaryota</taxon>
        <taxon>Sar</taxon>
        <taxon>Stramenopiles</taxon>
        <taxon>Ochrophyta</taxon>
        <taxon>Bacillariophyta</taxon>
        <taxon>Bacillariophyceae</taxon>
        <taxon>Bacillariophycidae</taxon>
        <taxon>Bacillariales</taxon>
        <taxon>Bacillariaceae</taxon>
        <taxon>Cylindrotheca</taxon>
    </lineage>
</organism>
<accession>A0AAD2FG89</accession>
<gene>
    <name evidence="3" type="ORF">CYCCA115_LOCUS4993</name>
</gene>
<dbReference type="InterPro" id="IPR049227">
    <property type="entry name" value="DUF6824"/>
</dbReference>
<feature type="region of interest" description="Disordered" evidence="1">
    <location>
        <begin position="1"/>
        <end position="44"/>
    </location>
</feature>
<comment type="caution">
    <text evidence="3">The sequence shown here is derived from an EMBL/GenBank/DDBJ whole genome shotgun (WGS) entry which is preliminary data.</text>
</comment>
<feature type="region of interest" description="Disordered" evidence="1">
    <location>
        <begin position="486"/>
        <end position="511"/>
    </location>
</feature>
<dbReference type="Pfam" id="PF20710">
    <property type="entry name" value="DUF6824"/>
    <property type="match status" value="2"/>
</dbReference>
<protein>
    <recommendedName>
        <fullName evidence="2">DUF6824 domain-containing protein</fullName>
    </recommendedName>
</protein>
<dbReference type="EMBL" id="CAKOGP040000535">
    <property type="protein sequence ID" value="CAJ1935993.1"/>
    <property type="molecule type" value="Genomic_DNA"/>
</dbReference>
<evidence type="ECO:0000313" key="3">
    <source>
        <dbReference type="EMBL" id="CAJ1935993.1"/>
    </source>
</evidence>
<proteinExistence type="predicted"/>
<evidence type="ECO:0000259" key="2">
    <source>
        <dbReference type="Pfam" id="PF20710"/>
    </source>
</evidence>
<dbReference type="Proteomes" id="UP001295423">
    <property type="component" value="Unassembled WGS sequence"/>
</dbReference>
<evidence type="ECO:0000256" key="1">
    <source>
        <dbReference type="SAM" id="MobiDB-lite"/>
    </source>
</evidence>
<sequence length="613" mass="69023">MSTHVETPGGGGELSFCRPKFQPATRRYKDDRGTTNNRSDDTSDDVEAILAQGMKDLTFDELQLEQEDLHGVTETSIVENDAYKTEELLLSIQTHLDRIKEGSVYASAEARDPSYVSNRDFRLIFLRCNRYDPKASAEQIIRFFDLKQELFGEASLTRDITSQDLTEQDMDALMNGRVQISNATDRSGRLIVLGFPGLRTDVDIFHEQRALFYLGMDICTSIEDTRKGCIIVSYAVGKFEDKTNGAGFREGMKLSLALPTNLGGYHFCFDKPANAIVAKYAMSLAPPSVRAKTRIHFGSHQECLYLLSSYGIPREAFSFSRDTYEMDLTHHQFWFQQCQQKEQLKHATTTTTTTTTTNKETNNNNNSNNNHVKFLSGLWQGETPTDNDVLCVGRRVNGKGNQRLISLAAFHLEAYDNGNLKKRRVLVDDIMQEIRAAGGRFLKLDTSSSKEQGKGWVQVPDKEMRQKICQTFRNLRYNRRGSLQLKLGNGSVPSGESSSSASAPENGTTTAQAATATTIVDSFTPHDVLFGKMKDHAGNERLRDMVQNSASEYDAGHRGEKLVFVNDIIVRIKKSGGRFLKPLEDGRWEVVSDMDAARKVGSHFRNLRRKHWR</sequence>
<feature type="domain" description="DUF6824" evidence="2">
    <location>
        <begin position="388"/>
        <end position="474"/>
    </location>
</feature>
<evidence type="ECO:0000313" key="4">
    <source>
        <dbReference type="Proteomes" id="UP001295423"/>
    </source>
</evidence>
<feature type="domain" description="DUF6824" evidence="2">
    <location>
        <begin position="527"/>
        <end position="606"/>
    </location>
</feature>
<keyword evidence="4" id="KW-1185">Reference proteome</keyword>
<feature type="region of interest" description="Disordered" evidence="1">
    <location>
        <begin position="349"/>
        <end position="369"/>
    </location>
</feature>
<name>A0AAD2FG89_9STRA</name>
<feature type="compositionally biased region" description="Basic and acidic residues" evidence="1">
    <location>
        <begin position="27"/>
        <end position="41"/>
    </location>
</feature>
<reference evidence="3" key="1">
    <citation type="submission" date="2023-08" db="EMBL/GenBank/DDBJ databases">
        <authorList>
            <person name="Audoor S."/>
            <person name="Bilcke G."/>
        </authorList>
    </citation>
    <scope>NUCLEOTIDE SEQUENCE</scope>
</reference>